<comment type="caution">
    <text evidence="1">The sequence shown here is derived from an EMBL/GenBank/DDBJ whole genome shotgun (WGS) entry which is preliminary data.</text>
</comment>
<dbReference type="EMBL" id="AUSV01000134">
    <property type="protein sequence ID" value="ESP90523.1"/>
    <property type="molecule type" value="Genomic_DNA"/>
</dbReference>
<sequence>MILSLGQYVEAVSELNHDLWFRGVGSTDFQLTPEKIGQALFKS</sequence>
<proteinExistence type="predicted"/>
<protein>
    <submittedName>
        <fullName evidence="1">Uncharacterized protein</fullName>
    </submittedName>
</protein>
<reference evidence="1 2" key="1">
    <citation type="submission" date="2013-07" db="EMBL/GenBank/DDBJ databases">
        <title>Draft genome sequence of Pseudoalteromonas luteoviolacea 2ta16.</title>
        <authorList>
            <person name="Allen E.E."/>
            <person name="Azam F."/>
            <person name="Podell S."/>
        </authorList>
    </citation>
    <scope>NUCLEOTIDE SEQUENCE [LARGE SCALE GENOMIC DNA]</scope>
    <source>
        <strain evidence="1 2">2ta16</strain>
    </source>
</reference>
<evidence type="ECO:0000313" key="2">
    <source>
        <dbReference type="Proteomes" id="UP000017820"/>
    </source>
</evidence>
<dbReference type="AlphaFoldDB" id="V4HL88"/>
<dbReference type="Proteomes" id="UP000017820">
    <property type="component" value="Unassembled WGS sequence"/>
</dbReference>
<name>V4HL88_PSEL2</name>
<gene>
    <name evidence="1" type="ORF">PL2TA16_01627</name>
</gene>
<organism evidence="1 2">
    <name type="scientific">Pseudoalteromonas luteoviolacea (strain 2ta16)</name>
    <dbReference type="NCBI Taxonomy" id="1353533"/>
    <lineage>
        <taxon>Bacteria</taxon>
        <taxon>Pseudomonadati</taxon>
        <taxon>Pseudomonadota</taxon>
        <taxon>Gammaproteobacteria</taxon>
        <taxon>Alteromonadales</taxon>
        <taxon>Pseudoalteromonadaceae</taxon>
        <taxon>Pseudoalteromonas</taxon>
    </lineage>
</organism>
<accession>V4HL88</accession>
<evidence type="ECO:0000313" key="1">
    <source>
        <dbReference type="EMBL" id="ESP90523.1"/>
    </source>
</evidence>
<dbReference type="PATRIC" id="fig|1353533.3.peg.5050"/>